<dbReference type="OrthoDB" id="3269456at2759"/>
<evidence type="ECO:0000256" key="1">
    <source>
        <dbReference type="SAM" id="MobiDB-lite"/>
    </source>
</evidence>
<dbReference type="EMBL" id="JH687890">
    <property type="protein sequence ID" value="EJD35466.1"/>
    <property type="molecule type" value="Genomic_DNA"/>
</dbReference>
<name>J0WRU4_AURST</name>
<dbReference type="Proteomes" id="UP000006514">
    <property type="component" value="Unassembled WGS sequence"/>
</dbReference>
<evidence type="ECO:0000313" key="3">
    <source>
        <dbReference type="Proteomes" id="UP000006514"/>
    </source>
</evidence>
<organism evidence="2 3">
    <name type="scientific">Auricularia subglabra (strain TFB-10046 / SS5)</name>
    <name type="common">White-rot fungus</name>
    <name type="synonym">Auricularia delicata (strain TFB10046)</name>
    <dbReference type="NCBI Taxonomy" id="717982"/>
    <lineage>
        <taxon>Eukaryota</taxon>
        <taxon>Fungi</taxon>
        <taxon>Dikarya</taxon>
        <taxon>Basidiomycota</taxon>
        <taxon>Agaricomycotina</taxon>
        <taxon>Agaricomycetes</taxon>
        <taxon>Auriculariales</taxon>
        <taxon>Auriculariaceae</taxon>
        <taxon>Auricularia</taxon>
    </lineage>
</organism>
<feature type="region of interest" description="Disordered" evidence="1">
    <location>
        <begin position="293"/>
        <end position="314"/>
    </location>
</feature>
<dbReference type="AlphaFoldDB" id="J0WRU4"/>
<proteinExistence type="predicted"/>
<dbReference type="KEGG" id="adl:AURDEDRAFT_130635"/>
<gene>
    <name evidence="2" type="ORF">AURDEDRAFT_130635</name>
</gene>
<keyword evidence="3" id="KW-1185">Reference proteome</keyword>
<accession>J0WRU4</accession>
<evidence type="ECO:0000313" key="2">
    <source>
        <dbReference type="EMBL" id="EJD35466.1"/>
    </source>
</evidence>
<sequence>MSDTDLDSSSLPIGRFTAWLCNSPHASHYIPDVVWDKIEDSSSDTSHTPSQLVEKHANPSAHLECVFESKTSSYRVKFEGAELELKMVGRVSEHNLPPFKRQLLHRKHIMYLLQRISVVGGGSRRFATNADAFLRILDAVSRVIPLQTDMASLKSVYEGITASNRVFSAKDYIHEQHPVAIPFSIDPTGAVAKAAAAANLVHLEENEVEYLQVSDGTYSAITPASIKTGDIIELRFCIAFFHNSPDSVFPRLLLRAAISHDQGTKRPKVNERAQASVPVAEHRLKRHRVETTEYEHHGKTKRLKATSGHVPSDGQGALADMEVDVESMGVAMLALGISADS</sequence>
<dbReference type="InParanoid" id="J0WRU4"/>
<protein>
    <submittedName>
        <fullName evidence="2">Uncharacterized protein</fullName>
    </submittedName>
</protein>
<reference evidence="3" key="1">
    <citation type="journal article" date="2012" name="Science">
        <title>The Paleozoic origin of enzymatic lignin decomposition reconstructed from 31 fungal genomes.</title>
        <authorList>
            <person name="Floudas D."/>
            <person name="Binder M."/>
            <person name="Riley R."/>
            <person name="Barry K."/>
            <person name="Blanchette R.A."/>
            <person name="Henrissat B."/>
            <person name="Martinez A.T."/>
            <person name="Otillar R."/>
            <person name="Spatafora J.W."/>
            <person name="Yadav J.S."/>
            <person name="Aerts A."/>
            <person name="Benoit I."/>
            <person name="Boyd A."/>
            <person name="Carlson A."/>
            <person name="Copeland A."/>
            <person name="Coutinho P.M."/>
            <person name="de Vries R.P."/>
            <person name="Ferreira P."/>
            <person name="Findley K."/>
            <person name="Foster B."/>
            <person name="Gaskell J."/>
            <person name="Glotzer D."/>
            <person name="Gorecki P."/>
            <person name="Heitman J."/>
            <person name="Hesse C."/>
            <person name="Hori C."/>
            <person name="Igarashi K."/>
            <person name="Jurgens J.A."/>
            <person name="Kallen N."/>
            <person name="Kersten P."/>
            <person name="Kohler A."/>
            <person name="Kuees U."/>
            <person name="Kumar T.K.A."/>
            <person name="Kuo A."/>
            <person name="LaButti K."/>
            <person name="Larrondo L.F."/>
            <person name="Lindquist E."/>
            <person name="Ling A."/>
            <person name="Lombard V."/>
            <person name="Lucas S."/>
            <person name="Lundell T."/>
            <person name="Martin R."/>
            <person name="McLaughlin D.J."/>
            <person name="Morgenstern I."/>
            <person name="Morin E."/>
            <person name="Murat C."/>
            <person name="Nagy L.G."/>
            <person name="Nolan M."/>
            <person name="Ohm R.A."/>
            <person name="Patyshakuliyeva A."/>
            <person name="Rokas A."/>
            <person name="Ruiz-Duenas F.J."/>
            <person name="Sabat G."/>
            <person name="Salamov A."/>
            <person name="Samejima M."/>
            <person name="Schmutz J."/>
            <person name="Slot J.C."/>
            <person name="St John F."/>
            <person name="Stenlid J."/>
            <person name="Sun H."/>
            <person name="Sun S."/>
            <person name="Syed K."/>
            <person name="Tsang A."/>
            <person name="Wiebenga A."/>
            <person name="Young D."/>
            <person name="Pisabarro A."/>
            <person name="Eastwood D.C."/>
            <person name="Martin F."/>
            <person name="Cullen D."/>
            <person name="Grigoriev I.V."/>
            <person name="Hibbett D.S."/>
        </authorList>
    </citation>
    <scope>NUCLEOTIDE SEQUENCE [LARGE SCALE GENOMIC DNA]</scope>
    <source>
        <strain evidence="3">TFB10046</strain>
    </source>
</reference>